<dbReference type="GO" id="GO:0009380">
    <property type="term" value="C:excinuclease repair complex"/>
    <property type="evidence" value="ECO:0007669"/>
    <property type="project" value="TreeGrafter"/>
</dbReference>
<sequence>RPALEAWLSERAGRKVRLIHPLRGEKVRLVRMAMRNATLMLNEIKLQKARRQELLPASVESLQEGLGLEVPARRIEGFDNSNIQGAHPVSAMVCFVDGKPRKSDYRKYHIKTVEGRDDFASMHEVITRRYRRVLEEGAPLPDLILIDGGKGQLSMAKAALDDLGLSYLPVIGLAKRLEEVYRPGHSEPFNIPKHSPGLSLARRVRDEAHRFAVTFHRQTRGKAMTASVLDDIPGVGPKRLKAIWQAFD</sequence>
<comment type="caution">
    <text evidence="2">The sequence shown here is derived from an EMBL/GenBank/DDBJ whole genome shotgun (WGS) entry which is preliminary data.</text>
</comment>
<dbReference type="Pfam" id="PF08459">
    <property type="entry name" value="UvrC_RNaseH_dom"/>
    <property type="match status" value="1"/>
</dbReference>
<dbReference type="AlphaFoldDB" id="X0X471"/>
<dbReference type="GO" id="GO:0009381">
    <property type="term" value="F:excinuclease ABC activity"/>
    <property type="evidence" value="ECO:0007669"/>
    <property type="project" value="InterPro"/>
</dbReference>
<evidence type="ECO:0000259" key="1">
    <source>
        <dbReference type="PROSITE" id="PS50165"/>
    </source>
</evidence>
<dbReference type="Gene3D" id="3.30.420.340">
    <property type="entry name" value="UvrC, RNAse H endonuclease domain"/>
    <property type="match status" value="1"/>
</dbReference>
<protein>
    <recommendedName>
        <fullName evidence="1">UvrC family homology region profile domain-containing protein</fullName>
    </recommendedName>
</protein>
<dbReference type="Gene3D" id="1.10.150.20">
    <property type="entry name" value="5' to 3' exonuclease, C-terminal subdomain"/>
    <property type="match status" value="1"/>
</dbReference>
<accession>X0X471</accession>
<dbReference type="PANTHER" id="PTHR30562:SF1">
    <property type="entry name" value="UVRABC SYSTEM PROTEIN C"/>
    <property type="match status" value="1"/>
</dbReference>
<dbReference type="InterPro" id="IPR010994">
    <property type="entry name" value="RuvA_2-like"/>
</dbReference>
<feature type="non-terminal residue" evidence="2">
    <location>
        <position position="248"/>
    </location>
</feature>
<dbReference type="InterPro" id="IPR050066">
    <property type="entry name" value="UvrABC_protein_C"/>
</dbReference>
<organism evidence="2">
    <name type="scientific">marine sediment metagenome</name>
    <dbReference type="NCBI Taxonomy" id="412755"/>
    <lineage>
        <taxon>unclassified sequences</taxon>
        <taxon>metagenomes</taxon>
        <taxon>ecological metagenomes</taxon>
    </lineage>
</organism>
<evidence type="ECO:0000313" key="2">
    <source>
        <dbReference type="EMBL" id="GAG30222.1"/>
    </source>
</evidence>
<dbReference type="PROSITE" id="PS50165">
    <property type="entry name" value="UVRC"/>
    <property type="match status" value="1"/>
</dbReference>
<gene>
    <name evidence="2" type="ORF">S01H1_68181</name>
</gene>
<name>X0X471_9ZZZZ</name>
<feature type="non-terminal residue" evidence="2">
    <location>
        <position position="1"/>
    </location>
</feature>
<proteinExistence type="predicted"/>
<dbReference type="PANTHER" id="PTHR30562">
    <property type="entry name" value="UVRC/OXIDOREDUCTASE"/>
    <property type="match status" value="1"/>
</dbReference>
<dbReference type="InterPro" id="IPR038476">
    <property type="entry name" value="UvrC_RNase_H_dom_sf"/>
</dbReference>
<dbReference type="GO" id="GO:0006974">
    <property type="term" value="P:DNA damage response"/>
    <property type="evidence" value="ECO:0007669"/>
    <property type="project" value="TreeGrafter"/>
</dbReference>
<dbReference type="Pfam" id="PF22920">
    <property type="entry name" value="UvrC_RNaseH"/>
    <property type="match status" value="1"/>
</dbReference>
<dbReference type="SUPFAM" id="SSF47781">
    <property type="entry name" value="RuvA domain 2-like"/>
    <property type="match status" value="1"/>
</dbReference>
<dbReference type="InterPro" id="IPR001162">
    <property type="entry name" value="UvrC_RNase_H_dom"/>
</dbReference>
<dbReference type="EMBL" id="BARS01045208">
    <property type="protein sequence ID" value="GAG30222.1"/>
    <property type="molecule type" value="Genomic_DNA"/>
</dbReference>
<feature type="domain" description="UvrC family homology region profile" evidence="1">
    <location>
        <begin position="2"/>
        <end position="160"/>
    </location>
</feature>
<reference evidence="2" key="1">
    <citation type="journal article" date="2014" name="Front. Microbiol.">
        <title>High frequency of phylogenetically diverse reductive dehalogenase-homologous genes in deep subseafloor sedimentary metagenomes.</title>
        <authorList>
            <person name="Kawai M."/>
            <person name="Futagami T."/>
            <person name="Toyoda A."/>
            <person name="Takaki Y."/>
            <person name="Nishi S."/>
            <person name="Hori S."/>
            <person name="Arai W."/>
            <person name="Tsubouchi T."/>
            <person name="Morono Y."/>
            <person name="Uchiyama I."/>
            <person name="Ito T."/>
            <person name="Fujiyama A."/>
            <person name="Inagaki F."/>
            <person name="Takami H."/>
        </authorList>
    </citation>
    <scope>NUCLEOTIDE SEQUENCE</scope>
    <source>
        <strain evidence="2">Expedition CK06-06</strain>
    </source>
</reference>